<sequence>MSKTERLFLDILKFLHQNRIYREKYPKTVQFVSTVVETFEQYYKRCVERAISQYGNSFNSVNQLLKVAKIGYGAYYQIKSFIDGNIKP</sequence>
<evidence type="ECO:0000313" key="2">
    <source>
        <dbReference type="Proteomes" id="UP000305524"/>
    </source>
</evidence>
<dbReference type="RefSeq" id="WP_214934185.1">
    <property type="nucleotide sequence ID" value="NZ_JBEXCC010000009.1"/>
</dbReference>
<dbReference type="AlphaFoldDB" id="A0A4V5TQN1"/>
<dbReference type="Proteomes" id="UP000305524">
    <property type="component" value="Unassembled WGS sequence"/>
</dbReference>
<gene>
    <name evidence="1" type="ORF">FC701_32750</name>
</gene>
<reference evidence="1 2" key="1">
    <citation type="journal article" date="2019" name="Environ. Microbiol.">
        <title>An active ?-lactamase is a part of an orchestrated cell wall stress resistance network of Bacillus subtilis and related rhizosphere species.</title>
        <authorList>
            <person name="Bucher T."/>
            <person name="Keren-Paz A."/>
            <person name="Hausser J."/>
            <person name="Olender T."/>
            <person name="Cytryn E."/>
            <person name="Kolodkin-Gal I."/>
        </authorList>
    </citation>
    <scope>NUCLEOTIDE SEQUENCE [LARGE SCALE GENOMIC DNA]</scope>
    <source>
        <strain evidence="1 2">I186</strain>
    </source>
</reference>
<organism evidence="1 2">
    <name type="scientific">Bacillus mycoides</name>
    <dbReference type="NCBI Taxonomy" id="1405"/>
    <lineage>
        <taxon>Bacteria</taxon>
        <taxon>Bacillati</taxon>
        <taxon>Bacillota</taxon>
        <taxon>Bacilli</taxon>
        <taxon>Bacillales</taxon>
        <taxon>Bacillaceae</taxon>
        <taxon>Bacillus</taxon>
        <taxon>Bacillus cereus group</taxon>
    </lineage>
</organism>
<proteinExistence type="predicted"/>
<dbReference type="EMBL" id="SZOD01001206">
    <property type="protein sequence ID" value="TKI79073.1"/>
    <property type="molecule type" value="Genomic_DNA"/>
</dbReference>
<accession>A0A4V5TQN1</accession>
<evidence type="ECO:0000313" key="1">
    <source>
        <dbReference type="EMBL" id="TKI79073.1"/>
    </source>
</evidence>
<protein>
    <submittedName>
        <fullName evidence="1">Helix-hairpin-helix domain-containing protein</fullName>
    </submittedName>
</protein>
<name>A0A4V5TQN1_BACMY</name>
<comment type="caution">
    <text evidence="1">The sequence shown here is derived from an EMBL/GenBank/DDBJ whole genome shotgun (WGS) entry which is preliminary data.</text>
</comment>